<dbReference type="Gene3D" id="3.60.21.10">
    <property type="match status" value="1"/>
</dbReference>
<dbReference type="EC" id="3.1.3.16" evidence="1"/>
<dbReference type="PRINTS" id="PR00114">
    <property type="entry name" value="STPHPHTASE"/>
</dbReference>
<comment type="similarity">
    <text evidence="1">Belongs to the PPP phosphatase family.</text>
</comment>
<dbReference type="SUPFAM" id="SSF56300">
    <property type="entry name" value="Metallo-dependent phosphatases"/>
    <property type="match status" value="2"/>
</dbReference>
<keyword evidence="4" id="KW-1185">Reference proteome</keyword>
<organism evidence="3 4">
    <name type="scientific">Tribonema minus</name>
    <dbReference type="NCBI Taxonomy" id="303371"/>
    <lineage>
        <taxon>Eukaryota</taxon>
        <taxon>Sar</taxon>
        <taxon>Stramenopiles</taxon>
        <taxon>Ochrophyta</taxon>
        <taxon>PX clade</taxon>
        <taxon>Xanthophyceae</taxon>
        <taxon>Tribonematales</taxon>
        <taxon>Tribonemataceae</taxon>
        <taxon>Tribonema</taxon>
    </lineage>
</organism>
<name>A0A835Z1Z6_9STRA</name>
<dbReference type="GO" id="GO:0033192">
    <property type="term" value="F:calmodulin-dependent protein phosphatase activity"/>
    <property type="evidence" value="ECO:0007669"/>
    <property type="project" value="InterPro"/>
</dbReference>
<comment type="catalytic activity">
    <reaction evidence="1">
        <text>O-phospho-L-threonyl-[protein] + H2O = L-threonyl-[protein] + phosphate</text>
        <dbReference type="Rhea" id="RHEA:47004"/>
        <dbReference type="Rhea" id="RHEA-COMP:11060"/>
        <dbReference type="Rhea" id="RHEA-COMP:11605"/>
        <dbReference type="ChEBI" id="CHEBI:15377"/>
        <dbReference type="ChEBI" id="CHEBI:30013"/>
        <dbReference type="ChEBI" id="CHEBI:43474"/>
        <dbReference type="ChEBI" id="CHEBI:61977"/>
        <dbReference type="EC" id="3.1.3.16"/>
    </reaction>
</comment>
<reference evidence="3" key="1">
    <citation type="submission" date="2021-02" db="EMBL/GenBank/DDBJ databases">
        <title>First Annotated Genome of the Yellow-green Alga Tribonema minus.</title>
        <authorList>
            <person name="Mahan K.M."/>
        </authorList>
    </citation>
    <scope>NUCLEOTIDE SEQUENCE</scope>
    <source>
        <strain evidence="3">UTEX B ZZ1240</strain>
    </source>
</reference>
<feature type="domain" description="Serine/threonine specific protein phosphatases" evidence="2">
    <location>
        <begin position="89"/>
        <end position="94"/>
    </location>
</feature>
<dbReference type="Proteomes" id="UP000664859">
    <property type="component" value="Unassembled WGS sequence"/>
</dbReference>
<dbReference type="PANTHER" id="PTHR45673">
    <property type="entry name" value="SERINE/THREONINE-PROTEIN PHOSPHATASE 2B CATALYTIC SUBUNIT 1-RELATED"/>
    <property type="match status" value="1"/>
</dbReference>
<dbReference type="Pfam" id="PF00149">
    <property type="entry name" value="Metallophos"/>
    <property type="match status" value="1"/>
</dbReference>
<dbReference type="InterPro" id="IPR043360">
    <property type="entry name" value="PP2B"/>
</dbReference>
<sequence length="317" mass="34467">MWLIDQGIRALAREPNVLRLDAPVRVVGDLHGQFFDLLSMVEMCGLPREGEPGGFLFLGDYVDRGAYSCEVMLYLLSLKLAYPKHVHLLRGNHECRSLTGHFGFKAECKAKYGLPVYYRFLRLFEELPLCAVVTSDVGRYLCAHGGLSPDLASIEEVDALQRRGEPPMSGPLCDLLWADPADDPGCCPPPGRMTTAELGALLGAQFAPNRLRGCSVSFGYAAAVEFLERNDLLCLIRAHAVQEGGYYRHFEDAHQRHHQQCSTAEAGGAADAAAAAEGEEAAAAAPPLSEAVLRSRSLPAVITVFSAPNYCGRYGNK</sequence>
<protein>
    <recommendedName>
        <fullName evidence="1">Serine/threonine-protein phosphatase</fullName>
        <ecNumber evidence="1">3.1.3.16</ecNumber>
    </recommendedName>
</protein>
<evidence type="ECO:0000256" key="1">
    <source>
        <dbReference type="RuleBase" id="RU004273"/>
    </source>
</evidence>
<comment type="caution">
    <text evidence="3">The sequence shown here is derived from an EMBL/GenBank/DDBJ whole genome shotgun (WGS) entry which is preliminary data.</text>
</comment>
<proteinExistence type="inferred from homology"/>
<gene>
    <name evidence="3" type="ORF">JKP88DRAFT_181001</name>
</gene>
<dbReference type="AlphaFoldDB" id="A0A835Z1Z6"/>
<evidence type="ECO:0000313" key="4">
    <source>
        <dbReference type="Proteomes" id="UP000664859"/>
    </source>
</evidence>
<dbReference type="EMBL" id="JAFCMP010000152">
    <property type="protein sequence ID" value="KAG5184769.1"/>
    <property type="molecule type" value="Genomic_DNA"/>
</dbReference>
<dbReference type="InterPro" id="IPR029052">
    <property type="entry name" value="Metallo-depent_PP-like"/>
</dbReference>
<dbReference type="OrthoDB" id="5593063at2759"/>
<dbReference type="GO" id="GO:0097720">
    <property type="term" value="P:calcineurin-mediated signaling"/>
    <property type="evidence" value="ECO:0007669"/>
    <property type="project" value="InterPro"/>
</dbReference>
<accession>A0A835Z1Z6</accession>
<dbReference type="PROSITE" id="PS00125">
    <property type="entry name" value="SER_THR_PHOSPHATASE"/>
    <property type="match status" value="1"/>
</dbReference>
<keyword evidence="1" id="KW-0378">Hydrolase</keyword>
<dbReference type="InterPro" id="IPR004843">
    <property type="entry name" value="Calcineurin-like_PHP"/>
</dbReference>
<dbReference type="InterPro" id="IPR006186">
    <property type="entry name" value="Ser/Thr-sp_prot-phosphatase"/>
</dbReference>
<dbReference type="SMART" id="SM00156">
    <property type="entry name" value="PP2Ac"/>
    <property type="match status" value="1"/>
</dbReference>
<evidence type="ECO:0000313" key="3">
    <source>
        <dbReference type="EMBL" id="KAG5184769.1"/>
    </source>
</evidence>
<evidence type="ECO:0000259" key="2">
    <source>
        <dbReference type="PROSITE" id="PS00125"/>
    </source>
</evidence>